<evidence type="ECO:0000313" key="3">
    <source>
        <dbReference type="Proteomes" id="UP001139031"/>
    </source>
</evidence>
<keyword evidence="3" id="KW-1185">Reference proteome</keyword>
<dbReference type="RefSeq" id="WP_224191415.1">
    <property type="nucleotide sequence ID" value="NZ_JAIRAU010000008.1"/>
</dbReference>
<dbReference type="Proteomes" id="UP001139031">
    <property type="component" value="Unassembled WGS sequence"/>
</dbReference>
<feature type="region of interest" description="Disordered" evidence="1">
    <location>
        <begin position="28"/>
        <end position="48"/>
    </location>
</feature>
<protein>
    <submittedName>
        <fullName evidence="2">Uncharacterized protein</fullName>
    </submittedName>
</protein>
<dbReference type="EMBL" id="JAIRAU010000008">
    <property type="protein sequence ID" value="MBZ5709640.1"/>
    <property type="molecule type" value="Genomic_DNA"/>
</dbReference>
<evidence type="ECO:0000313" key="2">
    <source>
        <dbReference type="EMBL" id="MBZ5709640.1"/>
    </source>
</evidence>
<sequence length="1278" mass="135496">MKLSAIPRAGSALLFLLACTREVAHESPPDTTAPVFDAEPPPDPGIDPGAEVCRVDADCDAGRFCELRICVAGCSADEECAPGASCDTHGRCLPDGGEEPELAGTPVLVERFTVLGFGEATARTTLRNEGPGALKYRLDSANTIVDLDRTLAELAPGAEVELRADVDVEALAATDRLLPVQILTSDGALLWSIEVEAAPESGQFRGTAAFAVGGAGLGESDLVLDLDFRDDGTIAGRVDTDASLLWPQPLAVTGTWTPAGDVTIELRDRLPADDWRYSPLARELGRTFILTGTRDGSGLEGTLVESITGLRDTPVQVEGTFVLRRHGPLTGLVHAADDPPGPAAAPTWLAPPGVDTDACEGLGTVYGTPDTLVEPTPACDACATGNCPTEDKLECGSALRTSAWNLPVVLAELSGGGQVKPPSAWTWDDCTATAPPYAEGQACLDIASMRCAHTLIRRGAQDTPGKTGEFYELYAALYAADEALAAGLLSTETQIDAAFAYKDELGAPVSDVLARELQLLATDRQRLAAALAPTLTPAFAAALDVIAAENPDLVEEHVALAPLAQVANFAGATARWARLADLSGTNAADVRAAVRLAAIATHAAGAELHVRLHDHEGAAAGLHALGPAVQSLASVHAALRADTSFGYAAAYVPLALSLQDLEQHRSNFEAVHLLATDDLAQLEQVFGDAWQAIRDYEQKTYALDTTVFQLEVEYDGKLRALCGSLPGETRPALEQCGMHGGQIAELKAAVDAAGLRIRHAAQAVENNLHAIAVEEERFGKEVAIHLDLQAEIEAAQGEIFKVQDAAGKERSALAQAEAAAECSRVRENAHAEADVQQADCLQQIGSAMFSGPSILGTAIPNPMQLTGAILGCQAQENSRNVQTDNQCKSILGQAGLTNAQEELARNEQQAITAINAEIDAAIRASDLEVRRAASVALVKNIRAEGLLLQLEVEEAELARDTARTAMWSAFQEVGALLQEKAQAIGHMVEDSPDNALTRPHFLQARLEAARRVLPVREQTARRVYLALRALEYELNQPLPTGRDTLAAARSAADFASLLACLDSIYEDYRLEHGFGQPYVTEVSLRSDIFGITRDVVDVDGTAVTPGQQFAALLRDPLHRLPDGSVALPFALSAFEHALFSAALCDDRVEKVEVKLVGDYLGDREAEVWLTRQGLAGVRRCDGADLPSWSAYVPYSFEREQIVIQAGVGDFGTAGPNAGYAAWPVHGEQWTLTIPPADKAPANRDVDLHHVSDVVLRLHHRAGSIAPEGQGVFTPSCGG</sequence>
<gene>
    <name evidence="2" type="ORF">K7C98_10235</name>
</gene>
<organism evidence="2 3">
    <name type="scientific">Nannocystis pusilla</name>
    <dbReference type="NCBI Taxonomy" id="889268"/>
    <lineage>
        <taxon>Bacteria</taxon>
        <taxon>Pseudomonadati</taxon>
        <taxon>Myxococcota</taxon>
        <taxon>Polyangia</taxon>
        <taxon>Nannocystales</taxon>
        <taxon>Nannocystaceae</taxon>
        <taxon>Nannocystis</taxon>
    </lineage>
</organism>
<name>A0ABS7TN59_9BACT</name>
<comment type="caution">
    <text evidence="2">The sequence shown here is derived from an EMBL/GenBank/DDBJ whole genome shotgun (WGS) entry which is preliminary data.</text>
</comment>
<accession>A0ABS7TN59</accession>
<reference evidence="2" key="1">
    <citation type="submission" date="2021-08" db="EMBL/GenBank/DDBJ databases">
        <authorList>
            <person name="Stevens D.C."/>
        </authorList>
    </citation>
    <scope>NUCLEOTIDE SEQUENCE</scope>
    <source>
        <strain evidence="2">DSM 53165</strain>
    </source>
</reference>
<evidence type="ECO:0000256" key="1">
    <source>
        <dbReference type="SAM" id="MobiDB-lite"/>
    </source>
</evidence>
<proteinExistence type="predicted"/>
<dbReference type="PROSITE" id="PS51257">
    <property type="entry name" value="PROKAR_LIPOPROTEIN"/>
    <property type="match status" value="1"/>
</dbReference>